<feature type="domain" description="OmpR/PhoB-type" evidence="9">
    <location>
        <begin position="146"/>
        <end position="241"/>
    </location>
</feature>
<dbReference type="Proteomes" id="UP001237780">
    <property type="component" value="Unassembled WGS sequence"/>
</dbReference>
<evidence type="ECO:0000256" key="5">
    <source>
        <dbReference type="ARBA" id="ARBA00023163"/>
    </source>
</evidence>
<dbReference type="EMBL" id="JAUSZT010000003">
    <property type="protein sequence ID" value="MDQ0996577.1"/>
    <property type="molecule type" value="Genomic_DNA"/>
</dbReference>
<sequence>MVQDTEKTPVSSDLALSDDAPHLLIVDDDTRIRNLLSQYLTGSGFRITVAANADEARRKLAGIDYDLLILDVMMPGESGIALTQALRQEKNVPILMLTALSETDSRITGLEAGADDYLPKPFDPRELILRINNILRRGAPATQAKIEQIVFGPYTFVIAKRELKRSGDLIRLTDREQDIMAIFAARAGETVPRHELTGQEGDVGERTIDVQINRLRRKIENDPANPVWLQTVRGVGYKLSVE</sequence>
<name>A0ABU0S752_9HYPH</name>
<dbReference type="PANTHER" id="PTHR48111:SF4">
    <property type="entry name" value="DNA-BINDING DUAL TRANSCRIPTIONAL REGULATOR OMPR"/>
    <property type="match status" value="1"/>
</dbReference>
<dbReference type="InterPro" id="IPR016032">
    <property type="entry name" value="Sig_transdc_resp-reg_C-effctor"/>
</dbReference>
<evidence type="ECO:0000259" key="9">
    <source>
        <dbReference type="PROSITE" id="PS51755"/>
    </source>
</evidence>
<keyword evidence="5" id="KW-0804">Transcription</keyword>
<dbReference type="RefSeq" id="WP_307279537.1">
    <property type="nucleotide sequence ID" value="NZ_JAUSZT010000003.1"/>
</dbReference>
<gene>
    <name evidence="10" type="ORF">QFZ34_001759</name>
</gene>
<dbReference type="Pfam" id="PF00072">
    <property type="entry name" value="Response_reg"/>
    <property type="match status" value="1"/>
</dbReference>
<feature type="modified residue" description="4-aspartylphosphate" evidence="6">
    <location>
        <position position="71"/>
    </location>
</feature>
<evidence type="ECO:0000256" key="3">
    <source>
        <dbReference type="ARBA" id="ARBA00023015"/>
    </source>
</evidence>
<evidence type="ECO:0000313" key="11">
    <source>
        <dbReference type="Proteomes" id="UP001237780"/>
    </source>
</evidence>
<dbReference type="InterPro" id="IPR036388">
    <property type="entry name" value="WH-like_DNA-bd_sf"/>
</dbReference>
<dbReference type="InterPro" id="IPR039420">
    <property type="entry name" value="WalR-like"/>
</dbReference>
<dbReference type="PROSITE" id="PS51755">
    <property type="entry name" value="OMPR_PHOB"/>
    <property type="match status" value="1"/>
</dbReference>
<dbReference type="InterPro" id="IPR001867">
    <property type="entry name" value="OmpR/PhoB-type_DNA-bd"/>
</dbReference>
<evidence type="ECO:0000256" key="1">
    <source>
        <dbReference type="ARBA" id="ARBA00022553"/>
    </source>
</evidence>
<dbReference type="InterPro" id="IPR001789">
    <property type="entry name" value="Sig_transdc_resp-reg_receiver"/>
</dbReference>
<keyword evidence="11" id="KW-1185">Reference proteome</keyword>
<dbReference type="SUPFAM" id="SSF52172">
    <property type="entry name" value="CheY-like"/>
    <property type="match status" value="1"/>
</dbReference>
<dbReference type="CDD" id="cd00383">
    <property type="entry name" value="trans_reg_C"/>
    <property type="match status" value="1"/>
</dbReference>
<feature type="DNA-binding region" description="OmpR/PhoB-type" evidence="7">
    <location>
        <begin position="146"/>
        <end position="241"/>
    </location>
</feature>
<dbReference type="Gene3D" id="3.40.50.2300">
    <property type="match status" value="1"/>
</dbReference>
<dbReference type="SMART" id="SM00448">
    <property type="entry name" value="REC"/>
    <property type="match status" value="1"/>
</dbReference>
<keyword evidence="1 6" id="KW-0597">Phosphoprotein</keyword>
<dbReference type="PANTHER" id="PTHR48111">
    <property type="entry name" value="REGULATOR OF RPOS"/>
    <property type="match status" value="1"/>
</dbReference>
<organism evidence="10 11">
    <name type="scientific">Phyllobacterium ifriqiyense</name>
    <dbReference type="NCBI Taxonomy" id="314238"/>
    <lineage>
        <taxon>Bacteria</taxon>
        <taxon>Pseudomonadati</taxon>
        <taxon>Pseudomonadota</taxon>
        <taxon>Alphaproteobacteria</taxon>
        <taxon>Hyphomicrobiales</taxon>
        <taxon>Phyllobacteriaceae</taxon>
        <taxon>Phyllobacterium</taxon>
    </lineage>
</organism>
<evidence type="ECO:0000256" key="6">
    <source>
        <dbReference type="PROSITE-ProRule" id="PRU00169"/>
    </source>
</evidence>
<keyword evidence="3" id="KW-0805">Transcription regulation</keyword>
<keyword evidence="4 7" id="KW-0238">DNA-binding</keyword>
<evidence type="ECO:0000313" key="10">
    <source>
        <dbReference type="EMBL" id="MDQ0996577.1"/>
    </source>
</evidence>
<reference evidence="10 11" key="1">
    <citation type="submission" date="2023-07" db="EMBL/GenBank/DDBJ databases">
        <title>Comparative genomics of wheat-associated soil bacteria to identify genetic determinants of phenazine resistance.</title>
        <authorList>
            <person name="Mouncey N."/>
        </authorList>
    </citation>
    <scope>NUCLEOTIDE SEQUENCE [LARGE SCALE GENOMIC DNA]</scope>
    <source>
        <strain evidence="10 11">W4I11</strain>
    </source>
</reference>
<evidence type="ECO:0000256" key="4">
    <source>
        <dbReference type="ARBA" id="ARBA00023125"/>
    </source>
</evidence>
<protein>
    <submittedName>
        <fullName evidence="10">Two-component system phosphate regulon response regulator OmpR</fullName>
    </submittedName>
</protein>
<comment type="caution">
    <text evidence="10">The sequence shown here is derived from an EMBL/GenBank/DDBJ whole genome shotgun (WGS) entry which is preliminary data.</text>
</comment>
<evidence type="ECO:0000256" key="2">
    <source>
        <dbReference type="ARBA" id="ARBA00023012"/>
    </source>
</evidence>
<dbReference type="SMART" id="SM00862">
    <property type="entry name" value="Trans_reg_C"/>
    <property type="match status" value="1"/>
</dbReference>
<feature type="domain" description="Response regulatory" evidence="8">
    <location>
        <begin position="22"/>
        <end position="135"/>
    </location>
</feature>
<dbReference type="Gene3D" id="1.10.10.10">
    <property type="entry name" value="Winged helix-like DNA-binding domain superfamily/Winged helix DNA-binding domain"/>
    <property type="match status" value="1"/>
</dbReference>
<keyword evidence="2" id="KW-0902">Two-component regulatory system</keyword>
<proteinExistence type="predicted"/>
<evidence type="ECO:0000259" key="8">
    <source>
        <dbReference type="PROSITE" id="PS50110"/>
    </source>
</evidence>
<dbReference type="Pfam" id="PF00486">
    <property type="entry name" value="Trans_reg_C"/>
    <property type="match status" value="1"/>
</dbReference>
<dbReference type="InterPro" id="IPR011006">
    <property type="entry name" value="CheY-like_superfamily"/>
</dbReference>
<accession>A0ABU0S752</accession>
<dbReference type="SUPFAM" id="SSF46894">
    <property type="entry name" value="C-terminal effector domain of the bipartite response regulators"/>
    <property type="match status" value="1"/>
</dbReference>
<dbReference type="Gene3D" id="6.10.250.690">
    <property type="match status" value="1"/>
</dbReference>
<dbReference type="PROSITE" id="PS50110">
    <property type="entry name" value="RESPONSE_REGULATORY"/>
    <property type="match status" value="1"/>
</dbReference>
<evidence type="ECO:0000256" key="7">
    <source>
        <dbReference type="PROSITE-ProRule" id="PRU01091"/>
    </source>
</evidence>